<dbReference type="AlphaFoldDB" id="A0A0J6T5D8"/>
<reference evidence="1 2" key="1">
    <citation type="submission" date="2015-03" db="EMBL/GenBank/DDBJ databases">
        <title>Genome sequencing of Methylobacterium aquaticum DSM16371 type strain.</title>
        <authorList>
            <person name="Chaudhry V."/>
            <person name="Patil P.B."/>
        </authorList>
    </citation>
    <scope>NUCLEOTIDE SEQUENCE [LARGE SCALE GENOMIC DNA]</scope>
    <source>
        <strain evidence="1 2">DSM 16371</strain>
    </source>
</reference>
<gene>
    <name evidence="1" type="ORF">VP06_01985</name>
</gene>
<dbReference type="PATRIC" id="fig|270351.6.peg.1466"/>
<sequence length="231" mass="23562">MAWLAGPGAALAAEGDCVDYGPLGAGAGPRLGTIKSGEARVPFVKGTSTRKGCPGPDPACREKAFLVPGNLVILGNTLPGFVCATYVGKTGAVRAGWVPETAVVPPPTSAAPSVTDWTGTWTAPEQTVVIRPGKAPGTLGVKGDATFGALDPDRVRRGAVNIGEVAGETAPTGADLAFTMGDKGTLPYSAGDPSDCRLRLKLLPPFLLAEDNAACGGMNVTFTNVYRRTKP</sequence>
<dbReference type="Proteomes" id="UP000035929">
    <property type="component" value="Unassembled WGS sequence"/>
</dbReference>
<organism evidence="1 2">
    <name type="scientific">Methylobacterium aquaticum</name>
    <dbReference type="NCBI Taxonomy" id="270351"/>
    <lineage>
        <taxon>Bacteria</taxon>
        <taxon>Pseudomonadati</taxon>
        <taxon>Pseudomonadota</taxon>
        <taxon>Alphaproteobacteria</taxon>
        <taxon>Hyphomicrobiales</taxon>
        <taxon>Methylobacteriaceae</taxon>
        <taxon>Methylobacterium</taxon>
    </lineage>
</organism>
<dbReference type="EMBL" id="LABX01000015">
    <property type="protein sequence ID" value="KMO40778.1"/>
    <property type="molecule type" value="Genomic_DNA"/>
</dbReference>
<proteinExistence type="predicted"/>
<evidence type="ECO:0000313" key="2">
    <source>
        <dbReference type="Proteomes" id="UP000035929"/>
    </source>
</evidence>
<comment type="caution">
    <text evidence="1">The sequence shown here is derived from an EMBL/GenBank/DDBJ whole genome shotgun (WGS) entry which is preliminary data.</text>
</comment>
<protein>
    <submittedName>
        <fullName evidence="1">Uncharacterized protein</fullName>
    </submittedName>
</protein>
<name>A0A0J6T5D8_9HYPH</name>
<evidence type="ECO:0000313" key="1">
    <source>
        <dbReference type="EMBL" id="KMO40778.1"/>
    </source>
</evidence>
<accession>A0A0J6T5D8</accession>